<accession>A0A0U4BMI7</accession>
<feature type="domain" description="Transposase IS110-like N-terminal" evidence="3">
    <location>
        <begin position="18"/>
        <end position="173"/>
    </location>
</feature>
<evidence type="ECO:0000259" key="3">
    <source>
        <dbReference type="Pfam" id="PF01548"/>
    </source>
</evidence>
<sequence>MLAPAPAAPPPVLLKYVVGIDIAKATFAACLGSIDAAQRLRLGKVAEFANNAAGFEALRRWVAAGQAEPGRPVWFVVEATGVYYEELAYYLSAQQQALSVLLPNKVKHFARSTEQKSKTDALDARVLCRLGLERQLPAWQPLTPAMRQLRSLTRERAALRTQAAQAKNRAHAYTHSYEPDLLALQRLQQRQALFEAQMTEIDAQTAAVVAATPELARKLTQLTSVPGIGLTTAVTIVAETSGFALVENERQLASYAGLDVVQRQSGNLARPTAISRRGNARLRTALYLPAVSSLRYNEQQKAFYARLRARSPNGKVGVIAVMRKLLLLSYSLWKNDQAYARTTTPLPSSCTKPPRHPREPRRHRMHPQVLLWRPKSKKKLALLLAFHHSICCILTLRQPHGQPLATLTFGCQSATEGQRS</sequence>
<evidence type="ECO:0000313" key="5">
    <source>
        <dbReference type="EMBL" id="ALW84970.1"/>
    </source>
</evidence>
<protein>
    <submittedName>
        <fullName evidence="5">Uncharacterized protein</fullName>
    </submittedName>
</protein>
<feature type="domain" description="Transposase IS116/IS110/IS902 C-terminal" evidence="4">
    <location>
        <begin position="221"/>
        <end position="305"/>
    </location>
</feature>
<dbReference type="GO" id="GO:0003677">
    <property type="term" value="F:DNA binding"/>
    <property type="evidence" value="ECO:0007669"/>
    <property type="project" value="InterPro"/>
</dbReference>
<evidence type="ECO:0000256" key="1">
    <source>
        <dbReference type="SAM" id="Coils"/>
    </source>
</evidence>
<name>A0A0U4BMI7_9BACT</name>
<evidence type="ECO:0000256" key="2">
    <source>
        <dbReference type="SAM" id="MobiDB-lite"/>
    </source>
</evidence>
<dbReference type="PANTHER" id="PTHR33055">
    <property type="entry name" value="TRANSPOSASE FOR INSERTION SEQUENCE ELEMENT IS1111A"/>
    <property type="match status" value="1"/>
</dbReference>
<dbReference type="Proteomes" id="UP000059542">
    <property type="component" value="Chromosome"/>
</dbReference>
<dbReference type="InterPro" id="IPR047650">
    <property type="entry name" value="Transpos_IS110"/>
</dbReference>
<organism evidence="5 6">
    <name type="scientific">Hymenobacter sedentarius</name>
    <dbReference type="NCBI Taxonomy" id="1411621"/>
    <lineage>
        <taxon>Bacteria</taxon>
        <taxon>Pseudomonadati</taxon>
        <taxon>Bacteroidota</taxon>
        <taxon>Cytophagia</taxon>
        <taxon>Cytophagales</taxon>
        <taxon>Hymenobacteraceae</taxon>
        <taxon>Hymenobacter</taxon>
    </lineage>
</organism>
<dbReference type="GO" id="GO:0004803">
    <property type="term" value="F:transposase activity"/>
    <property type="evidence" value="ECO:0007669"/>
    <property type="project" value="InterPro"/>
</dbReference>
<dbReference type="PANTHER" id="PTHR33055:SF13">
    <property type="entry name" value="TRANSPOSASE"/>
    <property type="match status" value="1"/>
</dbReference>
<feature type="coiled-coil region" evidence="1">
    <location>
        <begin position="149"/>
        <end position="204"/>
    </location>
</feature>
<dbReference type="InterPro" id="IPR003346">
    <property type="entry name" value="Transposase_20"/>
</dbReference>
<keyword evidence="6" id="KW-1185">Reference proteome</keyword>
<feature type="region of interest" description="Disordered" evidence="2">
    <location>
        <begin position="344"/>
        <end position="363"/>
    </location>
</feature>
<dbReference type="InterPro" id="IPR002525">
    <property type="entry name" value="Transp_IS110-like_N"/>
</dbReference>
<dbReference type="GO" id="GO:0006313">
    <property type="term" value="P:DNA transposition"/>
    <property type="evidence" value="ECO:0007669"/>
    <property type="project" value="InterPro"/>
</dbReference>
<proteinExistence type="predicted"/>
<dbReference type="EMBL" id="CP013909">
    <property type="protein sequence ID" value="ALW84970.1"/>
    <property type="molecule type" value="Genomic_DNA"/>
</dbReference>
<evidence type="ECO:0000259" key="4">
    <source>
        <dbReference type="Pfam" id="PF02371"/>
    </source>
</evidence>
<dbReference type="Pfam" id="PF01548">
    <property type="entry name" value="DEDD_Tnp_IS110"/>
    <property type="match status" value="1"/>
</dbReference>
<evidence type="ECO:0000313" key="6">
    <source>
        <dbReference type="Proteomes" id="UP000059542"/>
    </source>
</evidence>
<dbReference type="RefSeq" id="WP_068191596.1">
    <property type="nucleotide sequence ID" value="NZ_CP013909.1"/>
</dbReference>
<dbReference type="AlphaFoldDB" id="A0A0U4BMI7"/>
<gene>
    <name evidence="5" type="ORF">AUC43_07620</name>
</gene>
<feature type="compositionally biased region" description="Basic residues" evidence="2">
    <location>
        <begin position="353"/>
        <end position="363"/>
    </location>
</feature>
<dbReference type="KEGG" id="hyg:AUC43_07620"/>
<dbReference type="OrthoDB" id="964423at2"/>
<reference evidence="5 6" key="1">
    <citation type="submission" date="2015-12" db="EMBL/GenBank/DDBJ databases">
        <authorList>
            <person name="Shamseldin A."/>
            <person name="Moawad H."/>
            <person name="Abd El-Rahim W.M."/>
            <person name="Sadowsky M.J."/>
        </authorList>
    </citation>
    <scope>NUCLEOTIDE SEQUENCE [LARGE SCALE GENOMIC DNA]</scope>
    <source>
        <strain evidence="5 6">DG5B</strain>
    </source>
</reference>
<keyword evidence="1" id="KW-0175">Coiled coil</keyword>
<dbReference type="NCBIfam" id="NF033542">
    <property type="entry name" value="transpos_IS110"/>
    <property type="match status" value="1"/>
</dbReference>
<dbReference type="Pfam" id="PF02371">
    <property type="entry name" value="Transposase_20"/>
    <property type="match status" value="1"/>
</dbReference>